<organism evidence="2 4">
    <name type="scientific">Bacillus glycinifermentans</name>
    <dbReference type="NCBI Taxonomy" id="1664069"/>
    <lineage>
        <taxon>Bacteria</taxon>
        <taxon>Bacillati</taxon>
        <taxon>Bacillota</taxon>
        <taxon>Bacilli</taxon>
        <taxon>Bacillales</taxon>
        <taxon>Bacillaceae</taxon>
        <taxon>Bacillus</taxon>
    </lineage>
</organism>
<evidence type="ECO:0000313" key="4">
    <source>
        <dbReference type="Proteomes" id="UP000036168"/>
    </source>
</evidence>
<comment type="caution">
    <text evidence="2">The sequence shown here is derived from an EMBL/GenBank/DDBJ whole genome shotgun (WGS) entry which is preliminary data.</text>
</comment>
<feature type="region of interest" description="Disordered" evidence="1">
    <location>
        <begin position="1"/>
        <end position="40"/>
    </location>
</feature>
<evidence type="ECO:0000313" key="5">
    <source>
        <dbReference type="Proteomes" id="UP001341297"/>
    </source>
</evidence>
<dbReference type="PATRIC" id="fig|1664069.3.peg.1298"/>
<accession>A0A0J6ENC2</accession>
<evidence type="ECO:0008006" key="6">
    <source>
        <dbReference type="Google" id="ProtNLM"/>
    </source>
</evidence>
<reference evidence="2 4" key="1">
    <citation type="journal article" date="2015" name="Int. J. Syst. Evol. Microbiol.">
        <title>Bacillus glycinifermentans sp. nov., isolated from fermented soybean paste.</title>
        <authorList>
            <person name="Kim S.J."/>
            <person name="Dunlap C.A."/>
            <person name="Kwon S.W."/>
            <person name="Rooney A.P."/>
        </authorList>
    </citation>
    <scope>NUCLEOTIDE SEQUENCE [LARGE SCALE GENOMIC DNA]</scope>
    <source>
        <strain evidence="2 4">GO-13</strain>
    </source>
</reference>
<evidence type="ECO:0000313" key="3">
    <source>
        <dbReference type="EMBL" id="MEC0487575.1"/>
    </source>
</evidence>
<protein>
    <recommendedName>
        <fullName evidence="6">Spore coat protein</fullName>
    </recommendedName>
</protein>
<reference evidence="3 5" key="3">
    <citation type="submission" date="2023-03" db="EMBL/GenBank/DDBJ databases">
        <title>Agriculturally important microbes genome sequencing.</title>
        <authorList>
            <person name="Dunlap C."/>
        </authorList>
    </citation>
    <scope>NUCLEOTIDE SEQUENCE [LARGE SCALE GENOMIC DNA]</scope>
    <source>
        <strain evidence="3 5">CBP-3203</strain>
    </source>
</reference>
<keyword evidence="5" id="KW-1185">Reference proteome</keyword>
<proteinExistence type="predicted"/>
<accession>A0A0J6EDL7</accession>
<dbReference type="Proteomes" id="UP000036168">
    <property type="component" value="Unassembled WGS sequence"/>
</dbReference>
<dbReference type="RefSeq" id="WP_048355072.1">
    <property type="nucleotide sequence ID" value="NZ_CP023481.1"/>
</dbReference>
<dbReference type="OrthoDB" id="2697500at2"/>
<dbReference type="AlphaFoldDB" id="A0A0J6ENC2"/>
<dbReference type="Proteomes" id="UP001341297">
    <property type="component" value="Unassembled WGS sequence"/>
</dbReference>
<feature type="compositionally biased region" description="Basic and acidic residues" evidence="1">
    <location>
        <begin position="18"/>
        <end position="30"/>
    </location>
</feature>
<dbReference type="EMBL" id="LECW02000022">
    <property type="protein sequence ID" value="KRT93241.1"/>
    <property type="molecule type" value="Genomic_DNA"/>
</dbReference>
<evidence type="ECO:0000313" key="2">
    <source>
        <dbReference type="EMBL" id="KRT93241.1"/>
    </source>
</evidence>
<name>A0A0J6ENC2_9BACI</name>
<gene>
    <name evidence="2" type="ORF">AB447_220055</name>
    <name evidence="3" type="ORF">P8828_22785</name>
</gene>
<evidence type="ECO:0000256" key="1">
    <source>
        <dbReference type="SAM" id="MobiDB-lite"/>
    </source>
</evidence>
<sequence length="82" mass="9238">MADDDFFTKMMFGSHPPGKREDQSEKHEDGPDGTTEAAEMTEPDYMHIMNQIGQIMDSIDELKPAFKEIGSMVSTLKNKISK</sequence>
<reference evidence="2" key="2">
    <citation type="submission" date="2015-10" db="EMBL/GenBank/DDBJ databases">
        <authorList>
            <person name="Gilbert D.G."/>
        </authorList>
    </citation>
    <scope>NUCLEOTIDE SEQUENCE</scope>
    <source>
        <strain evidence="2">GO-13</strain>
    </source>
</reference>
<dbReference type="EMBL" id="JARRTL010000034">
    <property type="protein sequence ID" value="MEC0487575.1"/>
    <property type="molecule type" value="Genomic_DNA"/>
</dbReference>